<comment type="caution">
    <text evidence="1">The sequence shown here is derived from an EMBL/GenBank/DDBJ whole genome shotgun (WGS) entry which is preliminary data.</text>
</comment>
<gene>
    <name evidence="1" type="ORF">SPELUC_LOCUS10027</name>
</gene>
<dbReference type="EMBL" id="CAJVPW010017802">
    <property type="protein sequence ID" value="CAG8678544.1"/>
    <property type="molecule type" value="Genomic_DNA"/>
</dbReference>
<evidence type="ECO:0000313" key="2">
    <source>
        <dbReference type="Proteomes" id="UP000789366"/>
    </source>
</evidence>
<feature type="non-terminal residue" evidence="1">
    <location>
        <position position="347"/>
    </location>
</feature>
<dbReference type="Proteomes" id="UP000789366">
    <property type="component" value="Unassembled WGS sequence"/>
</dbReference>
<evidence type="ECO:0000313" key="1">
    <source>
        <dbReference type="EMBL" id="CAG8678544.1"/>
    </source>
</evidence>
<sequence length="347" mass="39964">CTECGFDKLSREFPLDIISNLCNHIPTWCLKCLMNRLINNDINGKRAASCPQCNATLTQNELDSLKFTWDKAQILVKVPHTNVLKNDNMINEEEGEFYVVLLNGQKYPMRLEHVKTVRGLKQALMQKIEIETRKQKLIFEGVELKEYEKRLIKYGVREGSHVQLIVVLYSITKEVSISNLSFDLHWGFPRTGLDYLDGTCLIYTGNELWKKYDYASPFDPCIPYIRHSGDIIDVMGQRGRHIITIRLDQLPMEVTKLYFILSAWQCPNIGHFLNPSFLLFDADSPKKVQLCDYSIRSAATSQAVIMCYVERSIEDCWEVIPVGLLSNGNAMNYAPIKKSIRELERNI</sequence>
<organism evidence="1 2">
    <name type="scientific">Cetraspora pellucida</name>
    <dbReference type="NCBI Taxonomy" id="1433469"/>
    <lineage>
        <taxon>Eukaryota</taxon>
        <taxon>Fungi</taxon>
        <taxon>Fungi incertae sedis</taxon>
        <taxon>Mucoromycota</taxon>
        <taxon>Glomeromycotina</taxon>
        <taxon>Glomeromycetes</taxon>
        <taxon>Diversisporales</taxon>
        <taxon>Gigasporaceae</taxon>
        <taxon>Cetraspora</taxon>
    </lineage>
</organism>
<proteinExistence type="predicted"/>
<accession>A0ACA9P0U9</accession>
<protein>
    <submittedName>
        <fullName evidence="1">9744_t:CDS:1</fullName>
    </submittedName>
</protein>
<feature type="non-terminal residue" evidence="1">
    <location>
        <position position="1"/>
    </location>
</feature>
<reference evidence="1" key="1">
    <citation type="submission" date="2021-06" db="EMBL/GenBank/DDBJ databases">
        <authorList>
            <person name="Kallberg Y."/>
            <person name="Tangrot J."/>
            <person name="Rosling A."/>
        </authorList>
    </citation>
    <scope>NUCLEOTIDE SEQUENCE</scope>
    <source>
        <strain evidence="1">28 12/20/2015</strain>
    </source>
</reference>
<name>A0ACA9P0U9_9GLOM</name>
<keyword evidence="2" id="KW-1185">Reference proteome</keyword>